<gene>
    <name evidence="3" type="primary">E3.4</name>
</gene>
<evidence type="ECO:0000313" key="3">
    <source>
        <dbReference type="EMBL" id="QOE74362.1"/>
    </source>
</evidence>
<reference evidence="3" key="6">
    <citation type="journal article" date="2016" name="MSphere">
        <title>Comparison of the Gene Coding Contents and Other Unusual Features of the GC-Rich and AT-Rich Branch Probosciviruses.</title>
        <authorList>
            <person name="Ling P.D."/>
            <person name="Long S.Y."/>
            <person name="Zong J.C."/>
            <person name="Heaggans S.Y."/>
            <person name="Qin X."/>
            <person name="Hayward G.S."/>
        </authorList>
    </citation>
    <scope>NUCLEOTIDE SEQUENCE</scope>
    <source>
        <strain evidence="3">Nyah NAP97</strain>
    </source>
</reference>
<keyword evidence="3" id="KW-0675">Receptor</keyword>
<feature type="transmembrane region" description="Helical" evidence="2">
    <location>
        <begin position="62"/>
        <end position="84"/>
    </location>
</feature>
<evidence type="ECO:0000256" key="1">
    <source>
        <dbReference type="SAM" id="MobiDB-lite"/>
    </source>
</evidence>
<evidence type="ECO:0000256" key="2">
    <source>
        <dbReference type="SAM" id="Phobius"/>
    </source>
</evidence>
<feature type="region of interest" description="Disordered" evidence="1">
    <location>
        <begin position="1"/>
        <end position="41"/>
    </location>
</feature>
<feature type="transmembrane region" description="Helical" evidence="2">
    <location>
        <begin position="134"/>
        <end position="152"/>
    </location>
</feature>
<reference evidence="3" key="7">
    <citation type="submission" date="2019-08" db="EMBL/GenBank/DDBJ databases">
        <title>Complete Genome Assembly and Annotation of EEHV3A the First Example of a GC-Branch African Elephant Endotheliotrophic Herpesvirus Associated with Lethal Hemorrhagic Disease.</title>
        <authorList>
            <person name="Tan J."/>
            <person name="Ling P.D."/>
            <person name="Worley K."/>
            <person name="Proudfoot J."/>
            <person name="Bowman M."/>
            <person name="Qin X."/>
            <person name="Latimer E.M."/>
            <person name="Holder K."/>
            <person name="Fayette M."/>
            <person name="Nodolf S."/>
            <person name="Heaggans S.Y."/>
            <person name="Zong J.-C."/>
            <person name="Pearson V.R."/>
            <person name="Hayward G.S."/>
        </authorList>
    </citation>
    <scope>NUCLEOTIDE SEQUENCE</scope>
    <source>
        <strain evidence="3">Nyah NAP97</strain>
    </source>
</reference>
<dbReference type="Proteomes" id="UP001162024">
    <property type="component" value="Segment"/>
</dbReference>
<dbReference type="EMBL" id="MN373268">
    <property type="protein sequence ID" value="QOE74362.1"/>
    <property type="molecule type" value="Genomic_DNA"/>
</dbReference>
<dbReference type="RefSeq" id="YP_010802695.1">
    <property type="nucleotide sequence ID" value="NC_077039.1"/>
</dbReference>
<evidence type="ECO:0000313" key="4">
    <source>
        <dbReference type="Proteomes" id="UP001162024"/>
    </source>
</evidence>
<keyword evidence="2" id="KW-0472">Membrane</keyword>
<keyword evidence="4" id="KW-1185">Reference proteome</keyword>
<accession>A0A866VSG9</accession>
<keyword evidence="2" id="KW-1133">Transmembrane helix</keyword>
<reference evidence="3" key="3">
    <citation type="journal article" date="2014" name="J. Virol.">
        <title>Comparative genome analysis of four elephant endotheliotropic herpesviruses, EEHV3, EEHV4, EEHV5, and EEHV6, from cases of hemorrhagic disease or viremia.</title>
        <authorList>
            <person name="Zong JC"/>
            <person name="Latimer EM"/>
            <person name="Long SY"/>
            <person name="Richman LK"/>
            <person name="Heaggans SY"/>
            <person name="Hayward GS."/>
        </authorList>
    </citation>
    <scope>NUCLEOTIDE SEQUENCE</scope>
    <source>
        <strain evidence="3">Nyah NAP97</strain>
    </source>
</reference>
<protein>
    <submittedName>
        <fullName evidence="3">G protein-coupled receptor-6.4</fullName>
    </submittedName>
</protein>
<organism evidence="3 4">
    <name type="scientific">Elephant endotheliotropic herpesvirus 3A</name>
    <dbReference type="NCBI Taxonomy" id="1329409"/>
    <lineage>
        <taxon>Viruses</taxon>
        <taxon>Duplodnaviria</taxon>
        <taxon>Heunggongvirae</taxon>
        <taxon>Peploviricota</taxon>
        <taxon>Herviviricetes</taxon>
        <taxon>Herpesvirales</taxon>
        <taxon>Orthoherpesviridae</taxon>
        <taxon>Betaherpesvirinae</taxon>
        <taxon>Proboscivirus</taxon>
        <taxon>Elephant endotheliotropic herpesvirus 3</taxon>
    </lineage>
</organism>
<sequence length="350" mass="38361">MFSNGTNETGLTTYPTSPPPANVTTGSTDSTTTSSSSSFSVPSCCHMLWGRNLIADTGTMSVYFMVAAVVGLLLSVAAVLLFVYLIKKGNFRFDFPENSTSVQVLFLLGTCALFLVTAFHVHHPEHAEPSVCTPLVLCLSCLLAGAVNLRLIRKHEIVLPTWALAFVVVFCTFITPMIMFNRYSCMVYTDQVYRFQAKVCGSNLSSVSTTTATVPLRAPGGNGSWGFDTTYVFIYYLTNVAAGTALFSLKTSCHAKYLCWTLSAVWFLWTSHWCMYGLVASNALLTVNGYIFLILYVTPSLVFSYKRQRRGRRRSSYRRAMIVLDGYSGSLAITDGGGGGKSDDLRSMLP</sequence>
<feature type="transmembrane region" description="Helical" evidence="2">
    <location>
        <begin position="104"/>
        <end position="122"/>
    </location>
</feature>
<feature type="transmembrane region" description="Helical" evidence="2">
    <location>
        <begin position="285"/>
        <end position="305"/>
    </location>
</feature>
<reference evidence="3" key="2">
    <citation type="journal article" date="2013" name="Genome Announc.">
        <title>Complete Genome Sequence of Elephant Endotheliotropic Herpesvirus 1A.</title>
        <authorList>
            <person name="Ling P.D."/>
            <person name="Reid J.G."/>
            <person name="Qin X."/>
            <person name="Muzny D.M."/>
            <person name="Gibbs R."/>
            <person name="Petrosino J."/>
            <person name="Peng R."/>
            <person name="Zong J.C."/>
            <person name="Heaggans S.Y."/>
            <person name="Hayward G.S."/>
        </authorList>
    </citation>
    <scope>NUCLEOTIDE SEQUENCE</scope>
    <source>
        <strain evidence="3">Nyah NAP97</strain>
    </source>
</reference>
<name>A0A866VSG9_9BETA</name>
<feature type="transmembrane region" description="Helical" evidence="2">
    <location>
        <begin position="257"/>
        <end position="279"/>
    </location>
</feature>
<dbReference type="KEGG" id="vg:80541479"/>
<proteinExistence type="predicted"/>
<dbReference type="GeneID" id="80541479"/>
<feature type="compositionally biased region" description="Polar residues" evidence="1">
    <location>
        <begin position="1"/>
        <end position="15"/>
    </location>
</feature>
<reference evidence="3" key="1">
    <citation type="journal article" date="2009" name="Vet. Pathol.">
        <title>Clinico-pathologic features of fatal disease attributed to new variants of endotheliotropic herpesviruses in two Asian elephants (Elephas maximus).</title>
        <authorList>
            <person name="Garner M.M."/>
            <person name="Helmick K."/>
            <person name="Ochsenreiter J."/>
            <person name="Richman L.K."/>
            <person name="Latimer E."/>
            <person name="Wise A.G."/>
            <person name="Maes R.K."/>
            <person name="Kiupel M."/>
            <person name="Nordhausen R.W."/>
            <person name="Zong J.C."/>
            <person name="Hayward G.S."/>
        </authorList>
    </citation>
    <scope>NUCLEOTIDE SEQUENCE</scope>
    <source>
        <strain evidence="3">Nyah NAP97</strain>
    </source>
</reference>
<reference evidence="3" key="4">
    <citation type="journal article" date="2016" name="ILAR J">
        <title>Review of Elephant Endotheliotropic Herpesviruses and Acute Hemorrhagic Disease.</title>
        <authorList>
            <person name="Long S.Y."/>
            <person name="Latimer E.M."/>
            <person name="Hayward G.S."/>
        </authorList>
    </citation>
    <scope>NUCLEOTIDE SEQUENCE</scope>
    <source>
        <strain evidence="3">Nyah NAP97</strain>
    </source>
</reference>
<feature type="compositionally biased region" description="Low complexity" evidence="1">
    <location>
        <begin position="24"/>
        <end position="41"/>
    </location>
</feature>
<feature type="transmembrane region" description="Helical" evidence="2">
    <location>
        <begin position="233"/>
        <end position="250"/>
    </location>
</feature>
<keyword evidence="2" id="KW-0812">Transmembrane</keyword>
<feature type="transmembrane region" description="Helical" evidence="2">
    <location>
        <begin position="159"/>
        <end position="180"/>
    </location>
</feature>
<reference evidence="3" key="5">
    <citation type="journal article" date="2016" name="MSphere">
        <title>Complete Genome Sequence of Elephant Endotheliotropic Herpesvirus 4, the First Example of a GC-Rich Branch Proboscivirus.</title>
        <authorList>
            <person name="Ling P.D."/>
            <person name="Long S.Y."/>
            <person name="Fuery A."/>
            <person name="Peng R.S."/>
            <person name="Heaggans S.Y."/>
            <person name="Qin X."/>
            <person name="Worley K.C."/>
            <person name="Dugan S."/>
            <person name="Hayward G.S."/>
        </authorList>
    </citation>
    <scope>NUCLEOTIDE SEQUENCE</scope>
    <source>
        <strain evidence="3">Nyah NAP97</strain>
    </source>
</reference>